<keyword evidence="2" id="KW-0067">ATP-binding</keyword>
<feature type="compositionally biased region" description="Polar residues" evidence="1">
    <location>
        <begin position="14"/>
        <end position="23"/>
    </location>
</feature>
<dbReference type="Gene3D" id="3.40.50.300">
    <property type="entry name" value="P-loop containing nucleotide triphosphate hydrolases"/>
    <property type="match status" value="2"/>
</dbReference>
<dbReference type="AlphaFoldDB" id="A0A2R4G3C5"/>
<protein>
    <submittedName>
        <fullName evidence="2">ATP-binding protein</fullName>
    </submittedName>
</protein>
<feature type="compositionally biased region" description="Basic and acidic residues" evidence="1">
    <location>
        <begin position="1"/>
        <end position="13"/>
    </location>
</feature>
<sequence>MPGTDIERGRNTEIEQSGQQTHRYGSPIRSGGMSFQTVLPAFNERSLSRLSVLPAGQPIPKAESRSISRAVRKARKETLKQARKQSMDRARKEARQEEKTSGDVLPRSTSPFRRVRGLFGFGGTGMLNLPSHSTSTYRAGVLTPWLASGVTEFEGPLIGKENTTGTPFRFDAWSPVRAGVATSVNGMVVGMMGSGKSMFLKTFAVREISYGRHIIIMSDPKGEWVRVAQAIGGQALSVGHGRYMNPLDIGRKPSGVDDTQWFMDCQSRRSVALSGLVSSLREGQVPSSAEQSLLDAAAEDMCLGRLKPTVTSLVEALDGEWGRTREVRGLNDLTRDQCCRSLILTLDKLVHGSLQGAFERESTIHVDPSAPIIVFDTSGIDSNDTIKRSVYTAALSSTIDSILTAKDGLYRLIIAEEGWEVLSNPMLVDAWDKRMRMTGEWACSNWMLLHELSDLEKFGPPESEQRKKIDGILTLSETKVIYKQSPSSLSYLAALLPDLTDDEKYAIPRLNRGVGLFRVGDKVRVLVHPVVSRTAYPVFNTDKGRFGN</sequence>
<proteinExistence type="predicted"/>
<dbReference type="RefSeq" id="WP_107646222.1">
    <property type="nucleotide sequence ID" value="NZ_CP028341.1"/>
</dbReference>
<feature type="compositionally biased region" description="Basic and acidic residues" evidence="1">
    <location>
        <begin position="76"/>
        <end position="101"/>
    </location>
</feature>
<feature type="region of interest" description="Disordered" evidence="1">
    <location>
        <begin position="1"/>
        <end position="33"/>
    </location>
</feature>
<evidence type="ECO:0000256" key="1">
    <source>
        <dbReference type="SAM" id="MobiDB-lite"/>
    </source>
</evidence>
<accession>A0A2R4G3C5</accession>
<dbReference type="SUPFAM" id="SSF52540">
    <property type="entry name" value="P-loop containing nucleoside triphosphate hydrolases"/>
    <property type="match status" value="1"/>
</dbReference>
<dbReference type="EMBL" id="CP028341">
    <property type="protein sequence ID" value="AVT45331.1"/>
    <property type="molecule type" value="Genomic_DNA"/>
</dbReference>
<evidence type="ECO:0000313" key="2">
    <source>
        <dbReference type="EMBL" id="AVT45331.1"/>
    </source>
</evidence>
<gene>
    <name evidence="2" type="ORF">C8077_05000</name>
</gene>
<keyword evidence="2" id="KW-0547">Nucleotide-binding</keyword>
<feature type="region of interest" description="Disordered" evidence="1">
    <location>
        <begin position="58"/>
        <end position="109"/>
    </location>
</feature>
<dbReference type="Proteomes" id="UP000241454">
    <property type="component" value="Chromosome"/>
</dbReference>
<dbReference type="GO" id="GO:0005524">
    <property type="term" value="F:ATP binding"/>
    <property type="evidence" value="ECO:0007669"/>
    <property type="project" value="UniProtKB-KW"/>
</dbReference>
<name>A0A2R4G3C5_BIFAD</name>
<reference evidence="2 3" key="1">
    <citation type="submission" date="2018-03" db="EMBL/GenBank/DDBJ databases">
        <authorList>
            <person name="Keele B.F."/>
        </authorList>
    </citation>
    <scope>NUCLEOTIDE SEQUENCE [LARGE SCALE GENOMIC DNA]</scope>
    <source>
        <strain evidence="2 3">1-11</strain>
    </source>
</reference>
<evidence type="ECO:0000313" key="3">
    <source>
        <dbReference type="Proteomes" id="UP000241454"/>
    </source>
</evidence>
<organism evidence="2 3">
    <name type="scientific">Bifidobacterium adolescentis</name>
    <dbReference type="NCBI Taxonomy" id="1680"/>
    <lineage>
        <taxon>Bacteria</taxon>
        <taxon>Bacillati</taxon>
        <taxon>Actinomycetota</taxon>
        <taxon>Actinomycetes</taxon>
        <taxon>Bifidobacteriales</taxon>
        <taxon>Bifidobacteriaceae</taxon>
        <taxon>Bifidobacterium</taxon>
    </lineage>
</organism>
<dbReference type="InterPro" id="IPR027417">
    <property type="entry name" value="P-loop_NTPase"/>
</dbReference>